<organism evidence="3">
    <name type="scientific">marine metagenome</name>
    <dbReference type="NCBI Taxonomy" id="408172"/>
    <lineage>
        <taxon>unclassified sequences</taxon>
        <taxon>metagenomes</taxon>
        <taxon>ecological metagenomes</taxon>
    </lineage>
</organism>
<dbReference type="PRINTS" id="PR00081">
    <property type="entry name" value="GDHRDH"/>
</dbReference>
<dbReference type="GO" id="GO:0016491">
    <property type="term" value="F:oxidoreductase activity"/>
    <property type="evidence" value="ECO:0007669"/>
    <property type="project" value="UniProtKB-KW"/>
</dbReference>
<evidence type="ECO:0000313" key="3">
    <source>
        <dbReference type="EMBL" id="SVD16224.1"/>
    </source>
</evidence>
<evidence type="ECO:0008006" key="4">
    <source>
        <dbReference type="Google" id="ProtNLM"/>
    </source>
</evidence>
<dbReference type="PANTHER" id="PTHR43477">
    <property type="entry name" value="DIHYDROANTICAPSIN 7-DEHYDROGENASE"/>
    <property type="match status" value="1"/>
</dbReference>
<comment type="similarity">
    <text evidence="1">Belongs to the short-chain dehydrogenases/reductases (SDR) family.</text>
</comment>
<evidence type="ECO:0000256" key="2">
    <source>
        <dbReference type="ARBA" id="ARBA00023002"/>
    </source>
</evidence>
<name>A0A382T236_9ZZZZ</name>
<dbReference type="Pfam" id="PF13561">
    <property type="entry name" value="adh_short_C2"/>
    <property type="match status" value="1"/>
</dbReference>
<evidence type="ECO:0000256" key="1">
    <source>
        <dbReference type="ARBA" id="ARBA00006484"/>
    </source>
</evidence>
<dbReference type="SUPFAM" id="SSF51735">
    <property type="entry name" value="NAD(P)-binding Rossmann-fold domains"/>
    <property type="match status" value="1"/>
</dbReference>
<dbReference type="EMBL" id="UINC01133347">
    <property type="protein sequence ID" value="SVD16224.1"/>
    <property type="molecule type" value="Genomic_DNA"/>
</dbReference>
<dbReference type="InterPro" id="IPR002347">
    <property type="entry name" value="SDR_fam"/>
</dbReference>
<proteinExistence type="inferred from homology"/>
<reference evidence="3" key="1">
    <citation type="submission" date="2018-05" db="EMBL/GenBank/DDBJ databases">
        <authorList>
            <person name="Lanie J.A."/>
            <person name="Ng W.-L."/>
            <person name="Kazmierczak K.M."/>
            <person name="Andrzejewski T.M."/>
            <person name="Davidsen T.M."/>
            <person name="Wayne K.J."/>
            <person name="Tettelin H."/>
            <person name="Glass J.I."/>
            <person name="Rusch D."/>
            <person name="Podicherti R."/>
            <person name="Tsui H.-C.T."/>
            <person name="Winkler M.E."/>
        </authorList>
    </citation>
    <scope>NUCLEOTIDE SEQUENCE</scope>
</reference>
<keyword evidence="2" id="KW-0560">Oxidoreductase</keyword>
<accession>A0A382T236</accession>
<dbReference type="AlphaFoldDB" id="A0A382T236"/>
<gene>
    <name evidence="3" type="ORF">METZ01_LOCUS369078</name>
</gene>
<dbReference type="InterPro" id="IPR051122">
    <property type="entry name" value="SDR_DHRS6-like"/>
</dbReference>
<dbReference type="InterPro" id="IPR036291">
    <property type="entry name" value="NAD(P)-bd_dom_sf"/>
</dbReference>
<protein>
    <recommendedName>
        <fullName evidence="4">3-oxoacyl-ACP reductase</fullName>
    </recommendedName>
</protein>
<dbReference type="PROSITE" id="PS51257">
    <property type="entry name" value="PROKAR_LIPOPROTEIN"/>
    <property type="match status" value="1"/>
</dbReference>
<dbReference type="PANTHER" id="PTHR43477:SF1">
    <property type="entry name" value="DIHYDROANTICAPSIN 7-DEHYDROGENASE"/>
    <property type="match status" value="1"/>
</dbReference>
<sequence length="258" mass="28258">MKDWALVLGSSSGFGAAACRKLASNGINIYGIHLDRKASRDSIKQLIEELRSNNVDVVFNNMSATDTEKRKTVIEELKSKGDIRIKILMHSLAFGALKPVIDILLDNALQQRQIEMTLDVMANSIIYWSQDLFQAELLKKGSQIFAMTSSGGHRQWKAYGAISAAKASLESYCRQLAFELSEYGIAANAIQAGVTDTPALRKIPENEKMIELASNINPGKRLTTPEDVADIINLIGLSENSWLTGNTIRVDGGEDITG</sequence>
<dbReference type="Gene3D" id="3.40.50.720">
    <property type="entry name" value="NAD(P)-binding Rossmann-like Domain"/>
    <property type="match status" value="2"/>
</dbReference>